<dbReference type="STRING" id="94869.SAMN04488529_101240"/>
<dbReference type="EMBL" id="FNJM01000001">
    <property type="protein sequence ID" value="SDO73016.1"/>
    <property type="molecule type" value="Genomic_DNA"/>
</dbReference>
<dbReference type="RefSeq" id="WP_089965001.1">
    <property type="nucleotide sequence ID" value="NZ_FNJM01000001.1"/>
</dbReference>
<dbReference type="Gene3D" id="3.30.460.10">
    <property type="entry name" value="Beta Polymerase, domain 2"/>
    <property type="match status" value="1"/>
</dbReference>
<protein>
    <submittedName>
        <fullName evidence="1">Nucleotidyltransferase domain-containing protein</fullName>
    </submittedName>
</protein>
<evidence type="ECO:0000313" key="2">
    <source>
        <dbReference type="Proteomes" id="UP000198597"/>
    </source>
</evidence>
<dbReference type="GO" id="GO:0016740">
    <property type="term" value="F:transferase activity"/>
    <property type="evidence" value="ECO:0007669"/>
    <property type="project" value="UniProtKB-KW"/>
</dbReference>
<sequence>MKNYSEFIKVIDCIKDSLTSCELSFIRHSLVYGSVSKMVIHEESDIDLLLLGDEPKSIKLISMIGDSLDNNNKSSILIDFKYYSMKEFLELKNSNLLLKSIEKDCKELEELRNELLRFC</sequence>
<dbReference type="AlphaFoldDB" id="A0A1H0LYF8"/>
<dbReference type="OrthoDB" id="8223306at2"/>
<keyword evidence="1" id="KW-0808">Transferase</keyword>
<gene>
    <name evidence="1" type="ORF">SAMN04488529_101240</name>
</gene>
<name>A0A1H0LYF8_9CLOT</name>
<dbReference type="SUPFAM" id="SSF81301">
    <property type="entry name" value="Nucleotidyltransferase"/>
    <property type="match status" value="1"/>
</dbReference>
<organism evidence="1 2">
    <name type="scientific">Clostridium gasigenes</name>
    <dbReference type="NCBI Taxonomy" id="94869"/>
    <lineage>
        <taxon>Bacteria</taxon>
        <taxon>Bacillati</taxon>
        <taxon>Bacillota</taxon>
        <taxon>Clostridia</taxon>
        <taxon>Eubacteriales</taxon>
        <taxon>Clostridiaceae</taxon>
        <taxon>Clostridium</taxon>
    </lineage>
</organism>
<proteinExistence type="predicted"/>
<reference evidence="1 2" key="1">
    <citation type="submission" date="2016-10" db="EMBL/GenBank/DDBJ databases">
        <authorList>
            <person name="de Groot N.N."/>
        </authorList>
    </citation>
    <scope>NUCLEOTIDE SEQUENCE [LARGE SCALE GENOMIC DNA]</scope>
    <source>
        <strain evidence="1 2">DSM 12272</strain>
    </source>
</reference>
<dbReference type="Proteomes" id="UP000198597">
    <property type="component" value="Unassembled WGS sequence"/>
</dbReference>
<evidence type="ECO:0000313" key="1">
    <source>
        <dbReference type="EMBL" id="SDO73016.1"/>
    </source>
</evidence>
<dbReference type="InterPro" id="IPR043519">
    <property type="entry name" value="NT_sf"/>
</dbReference>
<accession>A0A1H0LYF8</accession>
<keyword evidence="2" id="KW-1185">Reference proteome</keyword>